<dbReference type="EMBL" id="ATHJ01000105">
    <property type="protein sequence ID" value="EPR36033.1"/>
    <property type="molecule type" value="Genomic_DNA"/>
</dbReference>
<dbReference type="SUPFAM" id="SSF51735">
    <property type="entry name" value="NAD(P)-binding Rossmann-fold domains"/>
    <property type="match status" value="1"/>
</dbReference>
<comment type="caution">
    <text evidence="2">The sequence shown here is derived from an EMBL/GenBank/DDBJ whole genome shotgun (WGS) entry which is preliminary data.</text>
</comment>
<reference evidence="2 3" key="1">
    <citation type="journal article" date="2013" name="Genome Announc.">
        <title>Draft genome sequences for three mercury-methylating, sulfate-reducing bacteria.</title>
        <authorList>
            <person name="Brown S.D."/>
            <person name="Hurt R.A.Jr."/>
            <person name="Gilmour C.C."/>
            <person name="Elias D.A."/>
        </authorList>
    </citation>
    <scope>NUCLEOTIDE SEQUENCE [LARGE SCALE GENOMIC DNA]</scope>
    <source>
        <strain evidence="2 3">DSM 2059</strain>
    </source>
</reference>
<dbReference type="Pfam" id="PF21135">
    <property type="entry name" value="DRL_cat"/>
    <property type="match status" value="1"/>
</dbReference>
<sequence length="427" mass="46512">MIIVDTALAKREAENNPVRVAVIGAGYIGRGVALQIEQYVDGMRLAAISNRTLSKARQAYQDAGREAITAESVAEVEDAVSRGRYVITEDPMLVCKADGIDVIIEATGDVAFSAEVVLAAIEHRKHVVLMNAELDATVGPILKVYADRAGVVITNADGDQPGVMMNLFRFVKSIGYNPVLAGNIKGLQDYYRTPETQKAFAAEHHISPKMATSFADGTKISMENAVVANATGFRVGRRGMYGPRCDHVREAVNLFPLDKMRETGLVDYILGAEPGPGVFVLGYNDDPVRRGYMRYFKMGDGPLYAFYVPYHLPHLEVHLTAARAVLFQDAAVTPLAGPVCEVITVAKKDLKAGEVLDGIGGFTAYGMIENAAIQRGENLLPMGLSEGCRLKRDILRDRTIAYEDVEIPEGRLCDKLRREQDACFPGS</sequence>
<dbReference type="InterPro" id="IPR013974">
    <property type="entry name" value="SAF"/>
</dbReference>
<dbReference type="Gene3D" id="3.40.50.720">
    <property type="entry name" value="NAD(P)-binding Rossmann-like Domain"/>
    <property type="match status" value="1"/>
</dbReference>
<dbReference type="SMART" id="SM00858">
    <property type="entry name" value="SAF"/>
    <property type="match status" value="1"/>
</dbReference>
<keyword evidence="3" id="KW-1185">Reference proteome</keyword>
<dbReference type="PANTHER" id="PTHR37850">
    <property type="entry name" value="STRU PROTEIN"/>
    <property type="match status" value="1"/>
</dbReference>
<dbReference type="RefSeq" id="WP_020877849.1">
    <property type="nucleotide sequence ID" value="NZ_ATHJ01000105.1"/>
</dbReference>
<dbReference type="GO" id="GO:0016491">
    <property type="term" value="F:oxidoreductase activity"/>
    <property type="evidence" value="ECO:0007669"/>
    <property type="project" value="InterPro"/>
</dbReference>
<dbReference type="Proteomes" id="UP000014977">
    <property type="component" value="Unassembled WGS sequence"/>
</dbReference>
<gene>
    <name evidence="2" type="ORF">dsmv_0738</name>
</gene>
<dbReference type="AlphaFoldDB" id="S7UUI9"/>
<name>S7UUI9_DESML</name>
<protein>
    <submittedName>
        <fullName evidence="2">Homoserine dehydrogenase NAD-binding protein</fullName>
    </submittedName>
</protein>
<organism evidence="2 3">
    <name type="scientific">Desulfococcus multivorans DSM 2059</name>
    <dbReference type="NCBI Taxonomy" id="1121405"/>
    <lineage>
        <taxon>Bacteria</taxon>
        <taxon>Pseudomonadati</taxon>
        <taxon>Thermodesulfobacteriota</taxon>
        <taxon>Desulfobacteria</taxon>
        <taxon>Desulfobacterales</taxon>
        <taxon>Desulfococcaceae</taxon>
        <taxon>Desulfococcus</taxon>
    </lineage>
</organism>
<dbReference type="OrthoDB" id="9777844at2"/>
<feature type="domain" description="SAF" evidence="1">
    <location>
        <begin position="341"/>
        <end position="406"/>
    </location>
</feature>
<accession>S7UUI9</accession>
<dbReference type="InterPro" id="IPR048423">
    <property type="entry name" value="DRL_cat"/>
</dbReference>
<dbReference type="GO" id="GO:0050661">
    <property type="term" value="F:NADP binding"/>
    <property type="evidence" value="ECO:0007669"/>
    <property type="project" value="InterPro"/>
</dbReference>
<dbReference type="InterPro" id="IPR005106">
    <property type="entry name" value="Asp/hSer_DH_NAD-bd"/>
</dbReference>
<evidence type="ECO:0000259" key="1">
    <source>
        <dbReference type="SMART" id="SM00858"/>
    </source>
</evidence>
<evidence type="ECO:0000313" key="3">
    <source>
        <dbReference type="Proteomes" id="UP000014977"/>
    </source>
</evidence>
<dbReference type="PANTHER" id="PTHR37850:SF1">
    <property type="entry name" value="SAF DOMAIN PROTEIN"/>
    <property type="match status" value="1"/>
</dbReference>
<proteinExistence type="predicted"/>
<evidence type="ECO:0000313" key="2">
    <source>
        <dbReference type="EMBL" id="EPR36033.1"/>
    </source>
</evidence>
<dbReference type="InterPro" id="IPR036291">
    <property type="entry name" value="NAD(P)-bd_dom_sf"/>
</dbReference>
<dbReference type="STRING" id="897.B2D07_16360"/>
<dbReference type="Pfam" id="PF03447">
    <property type="entry name" value="NAD_binding_3"/>
    <property type="match status" value="1"/>
</dbReference>
<dbReference type="CDD" id="cd11616">
    <property type="entry name" value="SAF_DH_OX_like"/>
    <property type="match status" value="1"/>
</dbReference>
<dbReference type="PATRIC" id="fig|1121405.3.peg.3470"/>
<dbReference type="eggNOG" id="COG4091">
    <property type="taxonomic scope" value="Bacteria"/>
</dbReference>